<sequence length="228" mass="25381">MSDVVAMVGDERHAQKQQRILNETMQPTDLSQSHSMFVSRSKSFKDNISNAVTARRESISLLDDLSSKIGTMLELNDEGSWFPTVLALQKIADKLKGTLDKVDHDYLVTEFDTLVDTRRALHQEAASAGLLHITQSSVQELMELGVQYRTYAAALVEMCPKVLSCSDTSSRLLKEHISKMTNLKKGIEFEDSKNSALVVLTIRALSEDMAVLRQPSSPHHLDNHGQGQ</sequence>
<dbReference type="EMBL" id="SDIL01000003">
    <property type="protein sequence ID" value="RXK42200.1"/>
    <property type="molecule type" value="Genomic_DNA"/>
</dbReference>
<evidence type="ECO:0000313" key="2">
    <source>
        <dbReference type="Proteomes" id="UP000289152"/>
    </source>
</evidence>
<dbReference type="Proteomes" id="UP000289152">
    <property type="component" value="Unassembled WGS sequence"/>
</dbReference>
<dbReference type="AlphaFoldDB" id="A0A4Q1BVP8"/>
<protein>
    <submittedName>
        <fullName evidence="1">Uncharacterized protein</fullName>
    </submittedName>
</protein>
<comment type="caution">
    <text evidence="1">The sequence shown here is derived from an EMBL/GenBank/DDBJ whole genome shotgun (WGS) entry which is preliminary data.</text>
</comment>
<keyword evidence="2" id="KW-1185">Reference proteome</keyword>
<gene>
    <name evidence="1" type="ORF">M231_00558</name>
</gene>
<organism evidence="1 2">
    <name type="scientific">Tremella mesenterica</name>
    <name type="common">Jelly fungus</name>
    <dbReference type="NCBI Taxonomy" id="5217"/>
    <lineage>
        <taxon>Eukaryota</taxon>
        <taxon>Fungi</taxon>
        <taxon>Dikarya</taxon>
        <taxon>Basidiomycota</taxon>
        <taxon>Agaricomycotina</taxon>
        <taxon>Tremellomycetes</taxon>
        <taxon>Tremellales</taxon>
        <taxon>Tremellaceae</taxon>
        <taxon>Tremella</taxon>
    </lineage>
</organism>
<dbReference type="InParanoid" id="A0A4Q1BVP8"/>
<proteinExistence type="predicted"/>
<evidence type="ECO:0000313" key="1">
    <source>
        <dbReference type="EMBL" id="RXK42200.1"/>
    </source>
</evidence>
<name>A0A4Q1BVP8_TREME</name>
<reference evidence="1 2" key="1">
    <citation type="submission" date="2016-06" db="EMBL/GenBank/DDBJ databases">
        <title>Evolution of pathogenesis and genome organization in the Tremellales.</title>
        <authorList>
            <person name="Cuomo C."/>
            <person name="Litvintseva A."/>
            <person name="Heitman J."/>
            <person name="Chen Y."/>
            <person name="Sun S."/>
            <person name="Springer D."/>
            <person name="Dromer F."/>
            <person name="Young S."/>
            <person name="Zeng Q."/>
            <person name="Chapman S."/>
            <person name="Gujja S."/>
            <person name="Saif S."/>
            <person name="Birren B."/>
        </authorList>
    </citation>
    <scope>NUCLEOTIDE SEQUENCE [LARGE SCALE GENOMIC DNA]</scope>
    <source>
        <strain evidence="1 2">ATCC 28783</strain>
    </source>
</reference>
<accession>A0A4Q1BVP8</accession>